<organism evidence="5 6">
    <name type="scientific">Xylaria arbuscula</name>
    <dbReference type="NCBI Taxonomy" id="114810"/>
    <lineage>
        <taxon>Eukaryota</taxon>
        <taxon>Fungi</taxon>
        <taxon>Dikarya</taxon>
        <taxon>Ascomycota</taxon>
        <taxon>Pezizomycotina</taxon>
        <taxon>Sordariomycetes</taxon>
        <taxon>Xylariomycetidae</taxon>
        <taxon>Xylariales</taxon>
        <taxon>Xylariaceae</taxon>
        <taxon>Xylaria</taxon>
    </lineage>
</organism>
<feature type="region of interest" description="Disordered" evidence="4">
    <location>
        <begin position="102"/>
        <end position="121"/>
    </location>
</feature>
<evidence type="ECO:0000256" key="3">
    <source>
        <dbReference type="PROSITE-ProRule" id="PRU00023"/>
    </source>
</evidence>
<accession>A0A9W8NFB4</accession>
<feature type="compositionally biased region" description="Basic and acidic residues" evidence="4">
    <location>
        <begin position="71"/>
        <end position="82"/>
    </location>
</feature>
<feature type="repeat" description="ANK" evidence="3">
    <location>
        <begin position="1017"/>
        <end position="1049"/>
    </location>
</feature>
<keyword evidence="2 3" id="KW-0040">ANK repeat</keyword>
<evidence type="ECO:0000313" key="5">
    <source>
        <dbReference type="EMBL" id="KAJ3572585.1"/>
    </source>
</evidence>
<name>A0A9W8NFB4_9PEZI</name>
<dbReference type="VEuPathDB" id="FungiDB:F4678DRAFT_285152"/>
<dbReference type="PROSITE" id="PS50297">
    <property type="entry name" value="ANK_REP_REGION"/>
    <property type="match status" value="2"/>
</dbReference>
<dbReference type="SMART" id="SM00248">
    <property type="entry name" value="ANK"/>
    <property type="match status" value="12"/>
</dbReference>
<dbReference type="SUPFAM" id="SSF48403">
    <property type="entry name" value="Ankyrin repeat"/>
    <property type="match status" value="2"/>
</dbReference>
<dbReference type="Gene3D" id="1.25.40.20">
    <property type="entry name" value="Ankyrin repeat-containing domain"/>
    <property type="match status" value="3"/>
</dbReference>
<dbReference type="InterPro" id="IPR002110">
    <property type="entry name" value="Ankyrin_rpt"/>
</dbReference>
<keyword evidence="6" id="KW-1185">Reference proteome</keyword>
<dbReference type="PROSITE" id="PS50088">
    <property type="entry name" value="ANK_REPEAT"/>
    <property type="match status" value="3"/>
</dbReference>
<keyword evidence="1" id="KW-0677">Repeat</keyword>
<evidence type="ECO:0000256" key="1">
    <source>
        <dbReference type="ARBA" id="ARBA00022737"/>
    </source>
</evidence>
<feature type="repeat" description="ANK" evidence="3">
    <location>
        <begin position="1052"/>
        <end position="1084"/>
    </location>
</feature>
<feature type="region of interest" description="Disordered" evidence="4">
    <location>
        <begin position="65"/>
        <end position="86"/>
    </location>
</feature>
<evidence type="ECO:0008006" key="7">
    <source>
        <dbReference type="Google" id="ProtNLM"/>
    </source>
</evidence>
<proteinExistence type="predicted"/>
<feature type="repeat" description="ANK" evidence="3">
    <location>
        <begin position="1087"/>
        <end position="1119"/>
    </location>
</feature>
<dbReference type="EMBL" id="JANPWZ010000753">
    <property type="protein sequence ID" value="KAJ3572585.1"/>
    <property type="molecule type" value="Genomic_DNA"/>
</dbReference>
<evidence type="ECO:0000256" key="4">
    <source>
        <dbReference type="SAM" id="MobiDB-lite"/>
    </source>
</evidence>
<dbReference type="AlphaFoldDB" id="A0A9W8NFB4"/>
<dbReference type="InterPro" id="IPR036770">
    <property type="entry name" value="Ankyrin_rpt-contain_sf"/>
</dbReference>
<dbReference type="Pfam" id="PF12796">
    <property type="entry name" value="Ank_2"/>
    <property type="match status" value="2"/>
</dbReference>
<comment type="caution">
    <text evidence="5">The sequence shown here is derived from an EMBL/GenBank/DDBJ whole genome shotgun (WGS) entry which is preliminary data.</text>
</comment>
<sequence>MLGLRWRNDMASRLGKCCSGFWKRWSCHTNQILFRSRNQLDNQIRNVWGFRKNTKRAEWEACLEQASNPEHSQRTPTGREKPPSSFKRARRYLKATQDISIIAPGEPSNQHPSPVQDAAPSHESIDPVQITNGNPNSINLPFDFENTYADLGAKLRSASQTTTANQTNLSSTCLESIHNDPLALDLAEPALESHFDCNFLFDSEGSLVNLETEIWTSGRTTFADQVTAERSSISGPIDYRGRGSFLSLDCNNTFDDSFQLALIGAQGTLPNLVSNKVSFSSHFSRFEEFLIQKAISFTQPGLSRLGSLSLLSGGFSSRLIAEVVLSKQQALNIRAIDLEKALNRLETLIPEESTTLITKDQAFESKFTRILLFSMLNGFAGLNHIPVGEMLRFLGRIRTISRSFLIALKNNSTPASRTFVDTIFRASIEANDQNTLKQFLEHGLVDVNATVFFLGPNKYTPIERASSLRDHSLIETLLHYGADANKTWSRDGEGGALAEFLGSLPLSIEGITATSDIIETIDLLVKAGGRVIFASLPNNIFTICNIAYSVCQAIHPWDHKAFFQENKAPLIQVAQYADEIQAWKIICHMIELCKTSSCNKCLVDFSSIVVTAAAIEATKLGHLKVVELLINHAPTPTTILCAAISSNNKDLINFVLSFNPDLNPPAQYLSGRKTTPLAEAVKTGNKELIKYLCSRGALTCLYKGGRITSLIIAAARSENISLMRQLLFYYNNSSYPRRVPPLEINLALRNGDEDIAWLLLENGVGIQGARSLLCAALESQNKPLVQAILNADLGSIAEDQYHEAIKWGDISIIMDLTLVYPPYFHSQFHPLYRPLEDLCRHCIQNGKIDFFRNFIESSSIPNEVTLTSCLEIAVGMEHPEMICYLLDIGANPFTNKILRAAMPRSGLPDLLFNKSRRRQYVPKCIGASAISTVLDESLESPQSLDSLLETRAVNFIATECLSMCMRSNKQGDLTPLGFALWSSSKNPDKDPWVVKALLDAGSDPNGIARRFQGYPIRCYTGLMLALETTRHDVVQLLISNGGNINLKPRFAVKQTPLQYAAELGHLDMVRILLKQGAEVNAEPAIRSGGTALQFAALSGNCNIANELLDNGAYLDALPSRVEGRWPLEGAAEHGRLDMIEFLWAAASDRGGSDVVAGFQRRHCLRAMNFARINGHMGCRDLISTLSGISVDRLDVENYGAPWLAFSDLNPPSSNDLDIPFPINGQLVDNDYGSNNTDGDGEDEHWFR</sequence>
<evidence type="ECO:0000313" key="6">
    <source>
        <dbReference type="Proteomes" id="UP001148614"/>
    </source>
</evidence>
<dbReference type="PANTHER" id="PTHR24198:SF165">
    <property type="entry name" value="ANKYRIN REPEAT-CONTAINING PROTEIN-RELATED"/>
    <property type="match status" value="1"/>
</dbReference>
<gene>
    <name evidence="5" type="ORF">NPX13_g5001</name>
</gene>
<evidence type="ECO:0000256" key="2">
    <source>
        <dbReference type="ARBA" id="ARBA00023043"/>
    </source>
</evidence>
<dbReference type="Proteomes" id="UP001148614">
    <property type="component" value="Unassembled WGS sequence"/>
</dbReference>
<protein>
    <recommendedName>
        <fullName evidence="7">Clr5 domain-containing protein</fullName>
    </recommendedName>
</protein>
<dbReference type="PANTHER" id="PTHR24198">
    <property type="entry name" value="ANKYRIN REPEAT AND PROTEIN KINASE DOMAIN-CONTAINING PROTEIN"/>
    <property type="match status" value="1"/>
</dbReference>
<reference evidence="5" key="1">
    <citation type="submission" date="2022-07" db="EMBL/GenBank/DDBJ databases">
        <title>Genome Sequence of Xylaria arbuscula.</title>
        <authorList>
            <person name="Buettner E."/>
        </authorList>
    </citation>
    <scope>NUCLEOTIDE SEQUENCE</scope>
    <source>
        <strain evidence="5">VT107</strain>
    </source>
</reference>